<dbReference type="Proteomes" id="UP000183988">
    <property type="component" value="Unassembled WGS sequence"/>
</dbReference>
<dbReference type="AlphaFoldDB" id="A0A1M5EJP5"/>
<dbReference type="OrthoDB" id="1683589at2"/>
<reference evidence="1 2" key="1">
    <citation type="submission" date="2016-11" db="EMBL/GenBank/DDBJ databases">
        <authorList>
            <person name="Jaros S."/>
            <person name="Januszkiewicz K."/>
            <person name="Wedrychowicz H."/>
        </authorList>
    </citation>
    <scope>NUCLEOTIDE SEQUENCE [LARGE SCALE GENOMIC DNA]</scope>
    <source>
        <strain evidence="1 2">IBRC-M 10683</strain>
    </source>
</reference>
<keyword evidence="2" id="KW-1185">Reference proteome</keyword>
<evidence type="ECO:0008006" key="3">
    <source>
        <dbReference type="Google" id="ProtNLM"/>
    </source>
</evidence>
<accession>A0A1M5EJP5</accession>
<dbReference type="EMBL" id="FQVW01000005">
    <property type="protein sequence ID" value="SHF79282.1"/>
    <property type="molecule type" value="Genomic_DNA"/>
</dbReference>
<sequence length="198" mass="23037">MVWMIIGLILFLLLFIIVMSKVNLILHYSYNNHIHCISVAIRLYGIQLLSIERKYENNREKDWLDTLMEIDIQEEVQSFQTDLKTFKHWMKQGTKLFKEAMQQINIKKLDWKTAIGTGDASSTGIVTGSLWMVKGTIIGALHEITNLNKQPSIEMIPNFQQKLLQSKIDCIVSIRIGKAIYMFLKVMRNFPVKKEAYI</sequence>
<organism evidence="1 2">
    <name type="scientific">Ornithinibacillus halophilus</name>
    <dbReference type="NCBI Taxonomy" id="930117"/>
    <lineage>
        <taxon>Bacteria</taxon>
        <taxon>Bacillati</taxon>
        <taxon>Bacillota</taxon>
        <taxon>Bacilli</taxon>
        <taxon>Bacillales</taxon>
        <taxon>Bacillaceae</taxon>
        <taxon>Ornithinibacillus</taxon>
    </lineage>
</organism>
<evidence type="ECO:0000313" key="1">
    <source>
        <dbReference type="EMBL" id="SHF79282.1"/>
    </source>
</evidence>
<dbReference type="InterPro" id="IPR021338">
    <property type="entry name" value="DUF2953"/>
</dbReference>
<evidence type="ECO:0000313" key="2">
    <source>
        <dbReference type="Proteomes" id="UP000183988"/>
    </source>
</evidence>
<dbReference type="STRING" id="930117.SAMN05216225_100546"/>
<gene>
    <name evidence="1" type="ORF">SAMN05216225_100546</name>
</gene>
<dbReference type="Pfam" id="PF11167">
    <property type="entry name" value="DUF2953"/>
    <property type="match status" value="1"/>
</dbReference>
<name>A0A1M5EJP5_9BACI</name>
<protein>
    <recommendedName>
        <fullName evidence="3">DUF2953 domain-containing protein</fullName>
    </recommendedName>
</protein>
<proteinExistence type="predicted"/>